<dbReference type="InterPro" id="IPR006710">
    <property type="entry name" value="Glyco_hydro_43"/>
</dbReference>
<keyword evidence="3 8" id="KW-0378">Hydrolase</keyword>
<evidence type="ECO:0000256" key="6">
    <source>
        <dbReference type="PIRSR" id="PIRSR606710-1"/>
    </source>
</evidence>
<evidence type="ECO:0000313" key="9">
    <source>
        <dbReference type="EMBL" id="MXV50996.1"/>
    </source>
</evidence>
<evidence type="ECO:0000256" key="3">
    <source>
        <dbReference type="ARBA" id="ARBA00022801"/>
    </source>
</evidence>
<feature type="site" description="Important for catalytic activity, responsible for pKa modulation of the active site Glu and correct orientation of both the proton donor and substrate" evidence="7">
    <location>
        <position position="140"/>
    </location>
</feature>
<dbReference type="GO" id="GO:0004553">
    <property type="term" value="F:hydrolase activity, hydrolyzing O-glycosyl compounds"/>
    <property type="evidence" value="ECO:0007669"/>
    <property type="project" value="InterPro"/>
</dbReference>
<dbReference type="RefSeq" id="WP_160844171.1">
    <property type="nucleotide sequence ID" value="NZ_WVHT01000003.1"/>
</dbReference>
<evidence type="ECO:0000256" key="7">
    <source>
        <dbReference type="PIRSR" id="PIRSR606710-2"/>
    </source>
</evidence>
<protein>
    <submittedName>
        <fullName evidence="9">Family 43 glycosylhydrolase</fullName>
    </submittedName>
</protein>
<dbReference type="Gene3D" id="2.115.10.20">
    <property type="entry name" value="Glycosyl hydrolase domain, family 43"/>
    <property type="match status" value="1"/>
</dbReference>
<dbReference type="InterPro" id="IPR023296">
    <property type="entry name" value="Glyco_hydro_beta-prop_sf"/>
</dbReference>
<comment type="similarity">
    <text evidence="1 8">Belongs to the glycosyl hydrolase 43 family.</text>
</comment>
<sequence length="326" mass="36895">MHRIRYFFILLMIVLFASSGKARSTIFSDTIRLADPTIFLDKGTYYLYGTNSPKGFLVYKSNDLKNWSGPVGKTQGHALYIGDSFGTKGFWAPQIFKSADKYYMAYTADEQIAIAESNSPLGPFKQKIKKPLSGSGKQIDPFIFKDSDGKLYLYHVRLTNGNRIFVAQLKNDLSDIDSTTVRECIAGDEPWENTAGTNWPVTEGPTVLKHNNLYYLFYSANDFRNIDYAVGYATSRSPFGPWKKFAGNPVISRVNIHQNGTGHGDFFKDKNGHLKYVFHTHYSDKTVSPRLTAIIDAKWSSTKQDADVLMIAPESFYFLKNERQAK</sequence>
<gene>
    <name evidence="9" type="ORF">GS399_08430</name>
</gene>
<dbReference type="PANTHER" id="PTHR43772">
    <property type="entry name" value="ENDO-1,4-BETA-XYLANASE"/>
    <property type="match status" value="1"/>
</dbReference>
<evidence type="ECO:0000256" key="5">
    <source>
        <dbReference type="ARBA" id="ARBA00023295"/>
    </source>
</evidence>
<dbReference type="InterPro" id="IPR052176">
    <property type="entry name" value="Glycosyl_Hydrlase_43_Enz"/>
</dbReference>
<keyword evidence="5 8" id="KW-0326">Glycosidase</keyword>
<comment type="caution">
    <text evidence="9">The sequence shown here is derived from an EMBL/GenBank/DDBJ whole genome shotgun (WGS) entry which is preliminary data.</text>
</comment>
<evidence type="ECO:0000256" key="4">
    <source>
        <dbReference type="ARBA" id="ARBA00023277"/>
    </source>
</evidence>
<proteinExistence type="inferred from homology"/>
<dbReference type="CDD" id="cd08991">
    <property type="entry name" value="GH43_HoAraf43-like"/>
    <property type="match status" value="1"/>
</dbReference>
<keyword evidence="2" id="KW-0858">Xylan degradation</keyword>
<dbReference type="AlphaFoldDB" id="A0A7K1Y8S7"/>
<keyword evidence="4" id="KW-0119">Carbohydrate metabolism</keyword>
<feature type="active site" description="Proton acceptor" evidence="6">
    <location>
        <position position="35"/>
    </location>
</feature>
<dbReference type="SUPFAM" id="SSF75005">
    <property type="entry name" value="Arabinanase/levansucrase/invertase"/>
    <property type="match status" value="1"/>
</dbReference>
<dbReference type="EMBL" id="WVHT01000003">
    <property type="protein sequence ID" value="MXV50996.1"/>
    <property type="molecule type" value="Genomic_DNA"/>
</dbReference>
<dbReference type="Proteomes" id="UP000466586">
    <property type="component" value="Unassembled WGS sequence"/>
</dbReference>
<feature type="active site" description="Proton donor" evidence="6">
    <location>
        <position position="203"/>
    </location>
</feature>
<dbReference type="GO" id="GO:0045493">
    <property type="term" value="P:xylan catabolic process"/>
    <property type="evidence" value="ECO:0007669"/>
    <property type="project" value="UniProtKB-KW"/>
</dbReference>
<organism evidence="9 10">
    <name type="scientific">Hufsiella arboris</name>
    <dbReference type="NCBI Taxonomy" id="2695275"/>
    <lineage>
        <taxon>Bacteria</taxon>
        <taxon>Pseudomonadati</taxon>
        <taxon>Bacteroidota</taxon>
        <taxon>Sphingobacteriia</taxon>
        <taxon>Sphingobacteriales</taxon>
        <taxon>Sphingobacteriaceae</taxon>
        <taxon>Hufsiella</taxon>
    </lineage>
</organism>
<dbReference type="Pfam" id="PF04616">
    <property type="entry name" value="Glyco_hydro_43"/>
    <property type="match status" value="1"/>
</dbReference>
<evidence type="ECO:0000256" key="8">
    <source>
        <dbReference type="RuleBase" id="RU361187"/>
    </source>
</evidence>
<evidence type="ECO:0000256" key="2">
    <source>
        <dbReference type="ARBA" id="ARBA00022651"/>
    </source>
</evidence>
<name>A0A7K1Y8S7_9SPHI</name>
<reference evidence="9 10" key="1">
    <citation type="submission" date="2019-11" db="EMBL/GenBank/DDBJ databases">
        <title>Pedobacter sp. HMF7647 Genome sequencing and assembly.</title>
        <authorList>
            <person name="Kang H."/>
            <person name="Kim H."/>
            <person name="Joh K."/>
        </authorList>
    </citation>
    <scope>NUCLEOTIDE SEQUENCE [LARGE SCALE GENOMIC DNA]</scope>
    <source>
        <strain evidence="9 10">HMF7647</strain>
    </source>
</reference>
<keyword evidence="2" id="KW-0624">Polysaccharide degradation</keyword>
<keyword evidence="10" id="KW-1185">Reference proteome</keyword>
<accession>A0A7K1Y8S7</accession>
<dbReference type="PANTHER" id="PTHR43772:SF2">
    <property type="entry name" value="PUTATIVE (AFU_ORTHOLOGUE AFUA_2G04480)-RELATED"/>
    <property type="match status" value="1"/>
</dbReference>
<evidence type="ECO:0000313" key="10">
    <source>
        <dbReference type="Proteomes" id="UP000466586"/>
    </source>
</evidence>
<evidence type="ECO:0000256" key="1">
    <source>
        <dbReference type="ARBA" id="ARBA00009865"/>
    </source>
</evidence>